<keyword evidence="4" id="KW-1185">Reference proteome</keyword>
<evidence type="ECO:0000313" key="4">
    <source>
        <dbReference type="Proteomes" id="UP000297245"/>
    </source>
</evidence>
<evidence type="ECO:0000256" key="2">
    <source>
        <dbReference type="SAM" id="Phobius"/>
    </source>
</evidence>
<feature type="region of interest" description="Disordered" evidence="1">
    <location>
        <begin position="259"/>
        <end position="394"/>
    </location>
</feature>
<evidence type="ECO:0000313" key="3">
    <source>
        <dbReference type="EMBL" id="THU95749.1"/>
    </source>
</evidence>
<feature type="compositionally biased region" description="Acidic residues" evidence="1">
    <location>
        <begin position="331"/>
        <end position="343"/>
    </location>
</feature>
<feature type="compositionally biased region" description="Basic residues" evidence="1">
    <location>
        <begin position="359"/>
        <end position="368"/>
    </location>
</feature>
<gene>
    <name evidence="3" type="ORF">K435DRAFT_859260</name>
</gene>
<sequence length="470" mass="53539">MTSQRSLLRFLRFYTTPKKPEPRGYVPKYTQVLVLQPIALCRFGILRWFFSVLSALLWPILIIFVTPSNVLKHVVELFCSQKDSLTLALPILYASMTLSTFTILNIFSPSFFELNKLFQFRRLRYRRYHWSQIRLRHLRRMVRNEPMTIFISGVGQRAIPLNVKGDTTISDVWEELVARWALPHSPWPLSSQRYTIHHSGHRANLQSNQTMAQIGVGSLSHLIIRVHILGGTHISGQATRSAVNQDGSLKDASEIRWYNSAEDDSDNPIAGTSTSTSRSKCKVDRSHMKAIIAAEQDTDIDEPHKPKRKTRQRNKSKLESNMDNDSGGEYTDGEESDESDDSELASSLSSKTIPEGSKRKSAKSKGKQPGRVQCWHSPSIDERKRALNDNGEKDIDFKMPSQSEVQNHRRRTSNPIYLFYEQVPLNADGQSGAPGDKHYKCYHGKRKIITVKKTMKSCVTIALFCYVQAV</sequence>
<keyword evidence="2" id="KW-0472">Membrane</keyword>
<dbReference type="AlphaFoldDB" id="A0A4S8M113"/>
<organism evidence="3 4">
    <name type="scientific">Dendrothele bispora (strain CBS 962.96)</name>
    <dbReference type="NCBI Taxonomy" id="1314807"/>
    <lineage>
        <taxon>Eukaryota</taxon>
        <taxon>Fungi</taxon>
        <taxon>Dikarya</taxon>
        <taxon>Basidiomycota</taxon>
        <taxon>Agaricomycotina</taxon>
        <taxon>Agaricomycetes</taxon>
        <taxon>Agaricomycetidae</taxon>
        <taxon>Agaricales</taxon>
        <taxon>Agaricales incertae sedis</taxon>
        <taxon>Dendrothele</taxon>
    </lineage>
</organism>
<feature type="transmembrane region" description="Helical" evidence="2">
    <location>
        <begin position="45"/>
        <end position="65"/>
    </location>
</feature>
<dbReference type="EMBL" id="ML179193">
    <property type="protein sequence ID" value="THU95749.1"/>
    <property type="molecule type" value="Genomic_DNA"/>
</dbReference>
<evidence type="ECO:0008006" key="5">
    <source>
        <dbReference type="Google" id="ProtNLM"/>
    </source>
</evidence>
<feature type="transmembrane region" description="Helical" evidence="2">
    <location>
        <begin position="85"/>
        <end position="107"/>
    </location>
</feature>
<protein>
    <recommendedName>
        <fullName evidence="5">Ubiquitin-like domain-containing protein</fullName>
    </recommendedName>
</protein>
<keyword evidence="2" id="KW-0812">Transmembrane</keyword>
<dbReference type="OrthoDB" id="3068886at2759"/>
<keyword evidence="2" id="KW-1133">Transmembrane helix</keyword>
<feature type="compositionally biased region" description="Basic residues" evidence="1">
    <location>
        <begin position="305"/>
        <end position="315"/>
    </location>
</feature>
<dbReference type="Proteomes" id="UP000297245">
    <property type="component" value="Unassembled WGS sequence"/>
</dbReference>
<evidence type="ECO:0000256" key="1">
    <source>
        <dbReference type="SAM" id="MobiDB-lite"/>
    </source>
</evidence>
<dbReference type="InterPro" id="IPR029071">
    <property type="entry name" value="Ubiquitin-like_domsf"/>
</dbReference>
<feature type="compositionally biased region" description="Basic and acidic residues" evidence="1">
    <location>
        <begin position="379"/>
        <end position="394"/>
    </location>
</feature>
<proteinExistence type="predicted"/>
<name>A0A4S8M113_DENBC</name>
<accession>A0A4S8M113</accession>
<reference evidence="3 4" key="1">
    <citation type="journal article" date="2019" name="Nat. Ecol. Evol.">
        <title>Megaphylogeny resolves global patterns of mushroom evolution.</title>
        <authorList>
            <person name="Varga T."/>
            <person name="Krizsan K."/>
            <person name="Foldi C."/>
            <person name="Dima B."/>
            <person name="Sanchez-Garcia M."/>
            <person name="Sanchez-Ramirez S."/>
            <person name="Szollosi G.J."/>
            <person name="Szarkandi J.G."/>
            <person name="Papp V."/>
            <person name="Albert L."/>
            <person name="Andreopoulos W."/>
            <person name="Angelini C."/>
            <person name="Antonin V."/>
            <person name="Barry K.W."/>
            <person name="Bougher N.L."/>
            <person name="Buchanan P."/>
            <person name="Buyck B."/>
            <person name="Bense V."/>
            <person name="Catcheside P."/>
            <person name="Chovatia M."/>
            <person name="Cooper J."/>
            <person name="Damon W."/>
            <person name="Desjardin D."/>
            <person name="Finy P."/>
            <person name="Geml J."/>
            <person name="Haridas S."/>
            <person name="Hughes K."/>
            <person name="Justo A."/>
            <person name="Karasinski D."/>
            <person name="Kautmanova I."/>
            <person name="Kiss B."/>
            <person name="Kocsube S."/>
            <person name="Kotiranta H."/>
            <person name="LaButti K.M."/>
            <person name="Lechner B.E."/>
            <person name="Liimatainen K."/>
            <person name="Lipzen A."/>
            <person name="Lukacs Z."/>
            <person name="Mihaltcheva S."/>
            <person name="Morgado L.N."/>
            <person name="Niskanen T."/>
            <person name="Noordeloos M.E."/>
            <person name="Ohm R.A."/>
            <person name="Ortiz-Santana B."/>
            <person name="Ovrebo C."/>
            <person name="Racz N."/>
            <person name="Riley R."/>
            <person name="Savchenko A."/>
            <person name="Shiryaev A."/>
            <person name="Soop K."/>
            <person name="Spirin V."/>
            <person name="Szebenyi C."/>
            <person name="Tomsovsky M."/>
            <person name="Tulloss R.E."/>
            <person name="Uehling J."/>
            <person name="Grigoriev I.V."/>
            <person name="Vagvolgyi C."/>
            <person name="Papp T."/>
            <person name="Martin F.M."/>
            <person name="Miettinen O."/>
            <person name="Hibbett D.S."/>
            <person name="Nagy L.G."/>
        </authorList>
    </citation>
    <scope>NUCLEOTIDE SEQUENCE [LARGE SCALE GENOMIC DNA]</scope>
    <source>
        <strain evidence="3 4">CBS 962.96</strain>
    </source>
</reference>
<dbReference type="SUPFAM" id="SSF54236">
    <property type="entry name" value="Ubiquitin-like"/>
    <property type="match status" value="1"/>
</dbReference>